<dbReference type="HOGENOM" id="CLU_000384_33_7_1"/>
<reference evidence="3" key="2">
    <citation type="submission" date="2015-01" db="EMBL/GenBank/DDBJ databases">
        <title>Evolutionary Origins and Diversification of the Mycorrhizal Mutualists.</title>
        <authorList>
            <consortium name="DOE Joint Genome Institute"/>
            <consortium name="Mycorrhizal Genomics Consortium"/>
            <person name="Kohler A."/>
            <person name="Kuo A."/>
            <person name="Nagy L.G."/>
            <person name="Floudas D."/>
            <person name="Copeland A."/>
            <person name="Barry K.W."/>
            <person name="Cichocki N."/>
            <person name="Veneault-Fourrey C."/>
            <person name="LaButti K."/>
            <person name="Lindquist E.A."/>
            <person name="Lipzen A."/>
            <person name="Lundell T."/>
            <person name="Morin E."/>
            <person name="Murat C."/>
            <person name="Riley R."/>
            <person name="Ohm R."/>
            <person name="Sun H."/>
            <person name="Tunlid A."/>
            <person name="Henrissat B."/>
            <person name="Grigoriev I.V."/>
            <person name="Hibbett D.S."/>
            <person name="Martin F."/>
        </authorList>
    </citation>
    <scope>NUCLEOTIDE SEQUENCE [LARGE SCALE GENOMIC DNA]</scope>
    <source>
        <strain evidence="3">Zn</strain>
    </source>
</reference>
<keyword evidence="3" id="KW-1185">Reference proteome</keyword>
<dbReference type="AlphaFoldDB" id="A0A0C3CX21"/>
<dbReference type="PROSITE" id="PS50878">
    <property type="entry name" value="RT_POL"/>
    <property type="match status" value="1"/>
</dbReference>
<proteinExistence type="predicted"/>
<dbReference type="EMBL" id="KN832891">
    <property type="protein sequence ID" value="KIM94237.1"/>
    <property type="molecule type" value="Genomic_DNA"/>
</dbReference>
<dbReference type="Proteomes" id="UP000054321">
    <property type="component" value="Unassembled WGS sequence"/>
</dbReference>
<dbReference type="SUPFAM" id="SSF56672">
    <property type="entry name" value="DNA/RNA polymerases"/>
    <property type="match status" value="1"/>
</dbReference>
<feature type="domain" description="Reverse transcriptase" evidence="1">
    <location>
        <begin position="1"/>
        <end position="59"/>
    </location>
</feature>
<dbReference type="InParanoid" id="A0A0C3CX21"/>
<dbReference type="InterPro" id="IPR000477">
    <property type="entry name" value="RT_dom"/>
</dbReference>
<dbReference type="InterPro" id="IPR043502">
    <property type="entry name" value="DNA/RNA_pol_sf"/>
</dbReference>
<dbReference type="Gene3D" id="3.30.70.270">
    <property type="match status" value="1"/>
</dbReference>
<sequence>LDIFIVAYLDNILIFSKTLTKYIKYIKKILDKIKQARLLIKPGKYKFYKKELKFLGYIIRENRI</sequence>
<reference evidence="2 3" key="1">
    <citation type="submission" date="2014-04" db="EMBL/GenBank/DDBJ databases">
        <authorList>
            <consortium name="DOE Joint Genome Institute"/>
            <person name="Kuo A."/>
            <person name="Martino E."/>
            <person name="Perotto S."/>
            <person name="Kohler A."/>
            <person name="Nagy L.G."/>
            <person name="Floudas D."/>
            <person name="Copeland A."/>
            <person name="Barry K.W."/>
            <person name="Cichocki N."/>
            <person name="Veneault-Fourrey C."/>
            <person name="LaButti K."/>
            <person name="Lindquist E.A."/>
            <person name="Lipzen A."/>
            <person name="Lundell T."/>
            <person name="Morin E."/>
            <person name="Murat C."/>
            <person name="Sun H."/>
            <person name="Tunlid A."/>
            <person name="Henrissat B."/>
            <person name="Grigoriev I.V."/>
            <person name="Hibbett D.S."/>
            <person name="Martin F."/>
            <person name="Nordberg H.P."/>
            <person name="Cantor M.N."/>
            <person name="Hua S.X."/>
        </authorList>
    </citation>
    <scope>NUCLEOTIDE SEQUENCE [LARGE SCALE GENOMIC DNA]</scope>
    <source>
        <strain evidence="2 3">Zn</strain>
    </source>
</reference>
<evidence type="ECO:0000259" key="1">
    <source>
        <dbReference type="PROSITE" id="PS50878"/>
    </source>
</evidence>
<accession>A0A0C3CX21</accession>
<gene>
    <name evidence="2" type="ORF">OIDMADRAFT_136594</name>
</gene>
<name>A0A0C3CX21_OIDMZ</name>
<dbReference type="STRING" id="913774.A0A0C3CX21"/>
<evidence type="ECO:0000313" key="3">
    <source>
        <dbReference type="Proteomes" id="UP000054321"/>
    </source>
</evidence>
<evidence type="ECO:0000313" key="2">
    <source>
        <dbReference type="EMBL" id="KIM94237.1"/>
    </source>
</evidence>
<feature type="non-terminal residue" evidence="2">
    <location>
        <position position="1"/>
    </location>
</feature>
<dbReference type="InterPro" id="IPR043128">
    <property type="entry name" value="Rev_trsase/Diguanyl_cyclase"/>
</dbReference>
<organism evidence="2 3">
    <name type="scientific">Oidiodendron maius (strain Zn)</name>
    <dbReference type="NCBI Taxonomy" id="913774"/>
    <lineage>
        <taxon>Eukaryota</taxon>
        <taxon>Fungi</taxon>
        <taxon>Dikarya</taxon>
        <taxon>Ascomycota</taxon>
        <taxon>Pezizomycotina</taxon>
        <taxon>Leotiomycetes</taxon>
        <taxon>Leotiomycetes incertae sedis</taxon>
        <taxon>Myxotrichaceae</taxon>
        <taxon>Oidiodendron</taxon>
    </lineage>
</organism>
<protein>
    <recommendedName>
        <fullName evidence="1">Reverse transcriptase domain-containing protein</fullName>
    </recommendedName>
</protein>
<dbReference type="Pfam" id="PF00078">
    <property type="entry name" value="RVT_1"/>
    <property type="match status" value="1"/>
</dbReference>